<feature type="region of interest" description="Disordered" evidence="6">
    <location>
        <begin position="1"/>
        <end position="57"/>
    </location>
</feature>
<comment type="caution">
    <text evidence="7">The sequence shown here is derived from an EMBL/GenBank/DDBJ whole genome shotgun (WGS) entry which is preliminary data.</text>
</comment>
<keyword evidence="4" id="KW-0804">Transcription</keyword>
<evidence type="ECO:0000256" key="6">
    <source>
        <dbReference type="SAM" id="MobiDB-lite"/>
    </source>
</evidence>
<dbReference type="GO" id="GO:0008270">
    <property type="term" value="F:zinc ion binding"/>
    <property type="evidence" value="ECO:0007669"/>
    <property type="project" value="InterPro"/>
</dbReference>
<evidence type="ECO:0000256" key="3">
    <source>
        <dbReference type="ARBA" id="ARBA00023125"/>
    </source>
</evidence>
<dbReference type="InterPro" id="IPR036864">
    <property type="entry name" value="Zn2-C6_fun-type_DNA-bd_sf"/>
</dbReference>
<keyword evidence="8" id="KW-1185">Reference proteome</keyword>
<evidence type="ECO:0000256" key="2">
    <source>
        <dbReference type="ARBA" id="ARBA00023015"/>
    </source>
</evidence>
<evidence type="ECO:0000256" key="1">
    <source>
        <dbReference type="ARBA" id="ARBA00022833"/>
    </source>
</evidence>
<sequence length="804" mass="89550">MALRGPEMAGGHCGDARQVQRGGGDSTFPSSSRTGSKGSSGRSPDLTALGPQRLPRPPPFRELVVMVKFVESDATGLPLKRKQVAHACIACRKRKKRCVHEYSFAPEDNASFQDSVSPTKSGPYSSASMETPKVSPVDTRLHIAVPPPEGRPTSRFVGDLNPEHLFIEATSPNSNRDTSVRGGIGVWQSQNTQNARPQPTSAPSLPGPSQTMLQVLQHYVHTQCLPCVPPNREWQTLRDLYFEKADPLFPVISFDLTNGPEMSPSAIVIRQVICLAAAINVESTPHLRLKPYGRLLSRSEYTTHLSTAIHATIDSGLIQDRALLIRVRLLYSMYMQPTCPEEADLPTAVFAKAAHQLITLGFHIPMDETNSDVSQIRTLFLCTWALDRLNAAIYGRASIIHERDVGWDFDECIRKQEPPFRLFLMITRLLDEVFSLYRPTQKLHEEPLYIDMPILEQLIVEAGATKVPNPLLATIEVFYHAVAILSCRFPQGGSRSALPSRATNSRRSLSADRITELVQNEFTRELSYMPIIPYAISLSLSVGYRKMRYSQIPMFRQRGRRAFGENTKLLLRLGETFWCAKTMGAMAEQVLQEMDKAAASIAQETGSGENSVREGSDPQPETQLPVFSATPRGVPPTTASMTLDSGDMSVLAMAPEIDVWGHIDPNFNMGAVDAAIQGNLDFGTSANWFDWQQQNWGAFMESISSLEYATILSSCRDVIHMADLSEQALLRSPLFHRGVRQIHRKVEDIRHGHWPDDLLTKGKATAEAPRRDGFVRYFTEELRNQLRGRPTTELPPTKPPKTKE</sequence>
<evidence type="ECO:0000313" key="8">
    <source>
        <dbReference type="Proteomes" id="UP000829685"/>
    </source>
</evidence>
<dbReference type="CDD" id="cd00067">
    <property type="entry name" value="GAL4"/>
    <property type="match status" value="1"/>
</dbReference>
<evidence type="ECO:0000313" key="7">
    <source>
        <dbReference type="EMBL" id="KAI1850850.1"/>
    </source>
</evidence>
<feature type="region of interest" description="Disordered" evidence="6">
    <location>
        <begin position="109"/>
        <end position="135"/>
    </location>
</feature>
<dbReference type="InterPro" id="IPR020301">
    <property type="entry name" value="Mrx7"/>
</dbReference>
<dbReference type="AlphaFoldDB" id="A0A9P9W8Q0"/>
<keyword evidence="3" id="KW-0238">DNA-binding</keyword>
<reference evidence="7" key="1">
    <citation type="submission" date="2021-03" db="EMBL/GenBank/DDBJ databases">
        <title>Revisited historic fungal species revealed as producer of novel bioactive compounds through whole genome sequencing and comparative genomics.</title>
        <authorList>
            <person name="Vignolle G.A."/>
            <person name="Hochenegger N."/>
            <person name="Mach R.L."/>
            <person name="Mach-Aigner A.R."/>
            <person name="Javad Rahimi M."/>
            <person name="Salim K.A."/>
            <person name="Chan C.M."/>
            <person name="Lim L.B.L."/>
            <person name="Cai F."/>
            <person name="Druzhinina I.S."/>
            <person name="U'Ren J.M."/>
            <person name="Derntl C."/>
        </authorList>
    </citation>
    <scope>NUCLEOTIDE SEQUENCE</scope>
    <source>
        <strain evidence="7">TUCIM 5799</strain>
    </source>
</reference>
<gene>
    <name evidence="7" type="ORF">JX265_013330</name>
</gene>
<name>A0A9P9W8Q0_9PEZI</name>
<feature type="region of interest" description="Disordered" evidence="6">
    <location>
        <begin position="783"/>
        <end position="804"/>
    </location>
</feature>
<dbReference type="GO" id="GO:0000981">
    <property type="term" value="F:DNA-binding transcription factor activity, RNA polymerase II-specific"/>
    <property type="evidence" value="ECO:0007669"/>
    <property type="project" value="InterPro"/>
</dbReference>
<protein>
    <recommendedName>
        <fullName evidence="9">Transcription factor domain-containing protein</fullName>
    </recommendedName>
</protein>
<dbReference type="CDD" id="cd12148">
    <property type="entry name" value="fungal_TF_MHR"/>
    <property type="match status" value="1"/>
</dbReference>
<dbReference type="PANTHER" id="PTHR47171">
    <property type="entry name" value="FARA-RELATED"/>
    <property type="match status" value="1"/>
</dbReference>
<dbReference type="PANTHER" id="PTHR47171:SF6">
    <property type="entry name" value="SPECIFIC TRANSCRIPTION FACTOR, PUTATIVE (AFU_ORTHOLOGUE AFUA_2G06130)-RELATED"/>
    <property type="match status" value="1"/>
</dbReference>
<dbReference type="InterPro" id="IPR052073">
    <property type="entry name" value="Amide_Lactam_Regulators"/>
</dbReference>
<dbReference type="Proteomes" id="UP000829685">
    <property type="component" value="Unassembled WGS sequence"/>
</dbReference>
<keyword evidence="2" id="KW-0805">Transcription regulation</keyword>
<proteinExistence type="predicted"/>
<feature type="compositionally biased region" description="Polar residues" evidence="6">
    <location>
        <begin position="110"/>
        <end position="129"/>
    </location>
</feature>
<dbReference type="InterPro" id="IPR001138">
    <property type="entry name" value="Zn2Cys6_DnaBD"/>
</dbReference>
<dbReference type="OrthoDB" id="10031947at2759"/>
<keyword evidence="5" id="KW-0539">Nucleus</keyword>
<feature type="compositionally biased region" description="Low complexity" evidence="6">
    <location>
        <begin position="30"/>
        <end position="43"/>
    </location>
</feature>
<feature type="region of interest" description="Disordered" evidence="6">
    <location>
        <begin position="599"/>
        <end position="625"/>
    </location>
</feature>
<evidence type="ECO:0000256" key="4">
    <source>
        <dbReference type="ARBA" id="ARBA00023163"/>
    </source>
</evidence>
<accession>A0A9P9W8Q0</accession>
<evidence type="ECO:0008006" key="9">
    <source>
        <dbReference type="Google" id="ProtNLM"/>
    </source>
</evidence>
<evidence type="ECO:0000256" key="5">
    <source>
        <dbReference type="ARBA" id="ARBA00023242"/>
    </source>
</evidence>
<organism evidence="7 8">
    <name type="scientific">Neoarthrinium moseri</name>
    <dbReference type="NCBI Taxonomy" id="1658444"/>
    <lineage>
        <taxon>Eukaryota</taxon>
        <taxon>Fungi</taxon>
        <taxon>Dikarya</taxon>
        <taxon>Ascomycota</taxon>
        <taxon>Pezizomycotina</taxon>
        <taxon>Sordariomycetes</taxon>
        <taxon>Xylariomycetidae</taxon>
        <taxon>Amphisphaeriales</taxon>
        <taxon>Apiosporaceae</taxon>
        <taxon>Neoarthrinium</taxon>
    </lineage>
</organism>
<dbReference type="EMBL" id="JAFIMR010000067">
    <property type="protein sequence ID" value="KAI1850850.1"/>
    <property type="molecule type" value="Genomic_DNA"/>
</dbReference>
<keyword evidence="1" id="KW-0862">Zinc</keyword>
<dbReference type="GO" id="GO:0003677">
    <property type="term" value="F:DNA binding"/>
    <property type="evidence" value="ECO:0007669"/>
    <property type="project" value="UniProtKB-KW"/>
</dbReference>
<dbReference type="Pfam" id="PF10906">
    <property type="entry name" value="Mrx7"/>
    <property type="match status" value="1"/>
</dbReference>
<dbReference type="SUPFAM" id="SSF57701">
    <property type="entry name" value="Zn2/Cys6 DNA-binding domain"/>
    <property type="match status" value="1"/>
</dbReference>